<keyword evidence="2" id="KW-1185">Reference proteome</keyword>
<comment type="caution">
    <text evidence="1">The sequence shown here is derived from an EMBL/GenBank/DDBJ whole genome shotgun (WGS) entry which is preliminary data.</text>
</comment>
<evidence type="ECO:0000313" key="2">
    <source>
        <dbReference type="Proteomes" id="UP001246244"/>
    </source>
</evidence>
<gene>
    <name evidence="1" type="ORF">RG963_02985</name>
</gene>
<evidence type="ECO:0000313" key="1">
    <source>
        <dbReference type="EMBL" id="MDR7664767.1"/>
    </source>
</evidence>
<dbReference type="RefSeq" id="WP_310574791.1">
    <property type="nucleotide sequence ID" value="NZ_JAVKPK010000007.1"/>
</dbReference>
<protein>
    <submittedName>
        <fullName evidence="1">Uncharacterized protein</fullName>
    </submittedName>
</protein>
<dbReference type="Proteomes" id="UP001246244">
    <property type="component" value="Unassembled WGS sequence"/>
</dbReference>
<dbReference type="EMBL" id="JAVKPK010000007">
    <property type="protein sequence ID" value="MDR7664767.1"/>
    <property type="molecule type" value="Genomic_DNA"/>
</dbReference>
<proteinExistence type="predicted"/>
<reference evidence="2" key="1">
    <citation type="submission" date="2023-07" db="EMBL/GenBank/DDBJ databases">
        <title>Whole-genome sequencing of a new Methanosarcina sp. Z-7115.</title>
        <authorList>
            <person name="Zhilina T.N."/>
            <person name="Merkel A.Y."/>
        </authorList>
    </citation>
    <scope>NUCLEOTIDE SEQUENCE [LARGE SCALE GENOMIC DNA]</scope>
    <source>
        <strain evidence="2">Z-7115</strain>
    </source>
</reference>
<sequence>MSKNQKIIKSLGGLKLGNEIIEMAITNVFKRLDITYVNDNTYKRLFDIGLQYEYIESELLEQLIEAELIILLGESF</sequence>
<organism evidence="1 2">
    <name type="scientific">Methanosarcina baikalica</name>
    <dbReference type="NCBI Taxonomy" id="3073890"/>
    <lineage>
        <taxon>Archaea</taxon>
        <taxon>Methanobacteriati</taxon>
        <taxon>Methanobacteriota</taxon>
        <taxon>Stenosarchaea group</taxon>
        <taxon>Methanomicrobia</taxon>
        <taxon>Methanosarcinales</taxon>
        <taxon>Methanosarcinaceae</taxon>
        <taxon>Methanosarcina</taxon>
    </lineage>
</organism>
<accession>A0ABU2CYW0</accession>
<name>A0ABU2CYW0_9EURY</name>